<keyword evidence="2" id="KW-1185">Reference proteome</keyword>
<dbReference type="AlphaFoldDB" id="A0A248TLP2"/>
<dbReference type="NCBIfam" id="TIGR02833">
    <property type="entry name" value="spore_III_AB"/>
    <property type="match status" value="1"/>
</dbReference>
<accession>A0A248TLP2</accession>
<dbReference type="InterPro" id="IPR014198">
    <property type="entry name" value="Spore_III_AB"/>
</dbReference>
<reference evidence="1 2" key="1">
    <citation type="submission" date="2017-08" db="EMBL/GenBank/DDBJ databases">
        <title>Complete Genome Sequence of Bacillus kochii Oregon-R-modENCODE STRAIN BDGP4, isolated from Drosophila melanogaster gut.</title>
        <authorList>
            <person name="Wan K.H."/>
            <person name="Yu C."/>
            <person name="Park S."/>
            <person name="Hammonds A.S."/>
            <person name="Booth B.W."/>
            <person name="Celniker S.E."/>
        </authorList>
    </citation>
    <scope>NUCLEOTIDE SEQUENCE [LARGE SCALE GENOMIC DNA]</scope>
    <source>
        <strain evidence="1 2">BDGP4</strain>
    </source>
</reference>
<evidence type="ECO:0000313" key="2">
    <source>
        <dbReference type="Proteomes" id="UP000215137"/>
    </source>
</evidence>
<dbReference type="RefSeq" id="WP_095372603.1">
    <property type="nucleotide sequence ID" value="NZ_CP022983.1"/>
</dbReference>
<sequence>MIKILGAILIIVATTLVGFEISKRLSERPRQLRQLKSALQSLEAEIMYGHTPLHEASRRLASQLSQPVSLFFADFASRLTETETTVMRAWENSLNHIWKKTALKNSEFEIMKQFGETLGRHDRISQQKQILLTLAHLEREEVDAHEKQAKYERMAKSLGFLSGLLLIILLM</sequence>
<dbReference type="OrthoDB" id="1957909at2"/>
<dbReference type="Proteomes" id="UP000215137">
    <property type="component" value="Chromosome"/>
</dbReference>
<name>A0A248TLP2_9BACI</name>
<gene>
    <name evidence="1" type="ORF">CKF48_18100</name>
</gene>
<protein>
    <submittedName>
        <fullName evidence="1">Stage III sporulation protein SpoAB</fullName>
    </submittedName>
</protein>
<evidence type="ECO:0000313" key="1">
    <source>
        <dbReference type="EMBL" id="ASV69039.1"/>
    </source>
</evidence>
<organism evidence="1 2">
    <name type="scientific">Cytobacillus kochii</name>
    <dbReference type="NCBI Taxonomy" id="859143"/>
    <lineage>
        <taxon>Bacteria</taxon>
        <taxon>Bacillati</taxon>
        <taxon>Bacillota</taxon>
        <taxon>Bacilli</taxon>
        <taxon>Bacillales</taxon>
        <taxon>Bacillaceae</taxon>
        <taxon>Cytobacillus</taxon>
    </lineage>
</organism>
<dbReference type="PIRSF" id="PIRSF021435">
    <property type="entry name" value="SpoIIIAB"/>
    <property type="match status" value="1"/>
</dbReference>
<proteinExistence type="predicted"/>
<dbReference type="EMBL" id="CP022983">
    <property type="protein sequence ID" value="ASV69039.1"/>
    <property type="molecule type" value="Genomic_DNA"/>
</dbReference>
<dbReference type="Pfam" id="PF09548">
    <property type="entry name" value="Spore_III_AB"/>
    <property type="match status" value="1"/>
</dbReference>
<dbReference type="KEGG" id="bko:CKF48_18100"/>